<evidence type="ECO:0000256" key="2">
    <source>
        <dbReference type="ARBA" id="ARBA00010333"/>
    </source>
</evidence>
<dbReference type="SUPFAM" id="SSF53850">
    <property type="entry name" value="Periplasmic binding protein-like II"/>
    <property type="match status" value="1"/>
</dbReference>
<dbReference type="InterPro" id="IPR001320">
    <property type="entry name" value="Iontro_rcpt_C"/>
</dbReference>
<proteinExistence type="inferred from homology"/>
<evidence type="ECO:0000259" key="6">
    <source>
        <dbReference type="SMART" id="SM00062"/>
    </source>
</evidence>
<dbReference type="AlphaFoldDB" id="A0A158HVV2"/>
<comment type="subcellular location">
    <subcellularLocation>
        <location evidence="1">Cell envelope</location>
    </subcellularLocation>
</comment>
<dbReference type="PANTHER" id="PTHR35936">
    <property type="entry name" value="MEMBRANE-BOUND LYTIC MUREIN TRANSGLYCOSYLASE F"/>
    <property type="match status" value="1"/>
</dbReference>
<dbReference type="OrthoDB" id="8611212at2"/>
<dbReference type="GO" id="GO:0016020">
    <property type="term" value="C:membrane"/>
    <property type="evidence" value="ECO:0007669"/>
    <property type="project" value="InterPro"/>
</dbReference>
<keyword evidence="3 5" id="KW-0732">Signal</keyword>
<evidence type="ECO:0000313" key="8">
    <source>
        <dbReference type="EMBL" id="SAL48436.1"/>
    </source>
</evidence>
<feature type="signal peptide" evidence="5">
    <location>
        <begin position="1"/>
        <end position="26"/>
    </location>
</feature>
<comment type="similarity">
    <text evidence="2 4">Belongs to the bacterial solute-binding protein 3 family.</text>
</comment>
<accession>A0A158HVV2</accession>
<reference evidence="8 9" key="1">
    <citation type="submission" date="2016-01" db="EMBL/GenBank/DDBJ databases">
        <authorList>
            <person name="Oliw E.H."/>
        </authorList>
    </citation>
    <scope>NUCLEOTIDE SEQUENCE [LARGE SCALE GENOMIC DNA]</scope>
    <source>
        <strain evidence="8">LMG 22029</strain>
    </source>
</reference>
<organism evidence="8 9">
    <name type="scientific">Caballeronia sordidicola</name>
    <name type="common">Burkholderia sordidicola</name>
    <dbReference type="NCBI Taxonomy" id="196367"/>
    <lineage>
        <taxon>Bacteria</taxon>
        <taxon>Pseudomonadati</taxon>
        <taxon>Pseudomonadota</taxon>
        <taxon>Betaproteobacteria</taxon>
        <taxon>Burkholderiales</taxon>
        <taxon>Burkholderiaceae</taxon>
        <taxon>Caballeronia</taxon>
    </lineage>
</organism>
<dbReference type="SMART" id="SM00079">
    <property type="entry name" value="PBPe"/>
    <property type="match status" value="1"/>
</dbReference>
<dbReference type="Gene3D" id="3.40.190.10">
    <property type="entry name" value="Periplasmic binding protein-like II"/>
    <property type="match status" value="2"/>
</dbReference>
<dbReference type="GO" id="GO:0030313">
    <property type="term" value="C:cell envelope"/>
    <property type="evidence" value="ECO:0007669"/>
    <property type="project" value="UniProtKB-SubCell"/>
</dbReference>
<dbReference type="InterPro" id="IPR001638">
    <property type="entry name" value="Solute-binding_3/MltF_N"/>
</dbReference>
<evidence type="ECO:0000259" key="7">
    <source>
        <dbReference type="SMART" id="SM00079"/>
    </source>
</evidence>
<protein>
    <submittedName>
        <fullName evidence="8">Extracellular solute-binding protein</fullName>
    </submittedName>
</protein>
<feature type="domain" description="Solute-binding protein family 3/N-terminal" evidence="6">
    <location>
        <begin position="37"/>
        <end position="266"/>
    </location>
</feature>
<sequence length="273" mass="28694">MKSSTALRALFATAAVSFALVSPARAAAPVKTIESGHLTYGVAATFAPFEFTENGTLTGFDIDLINAVAKQMQLAPAPQNMQFSGLIPALQGGRIDIINSAMYITPARSGQVDFVPYMRLGDRIIVQASNPAKITGRDDSICGKNIAVTLGGIEETYARADVQRCVAAGKPAPNVMTLPTAQNSVLSLNQGRADAIYNSTPGTVKLLAEVPNTYLAVGPEFEQTTTIGFAVPKGSAGMAAALKDALAKVVADGTYKQLIDKWKLPQSVSIFNN</sequence>
<dbReference type="Proteomes" id="UP000054893">
    <property type="component" value="Unassembled WGS sequence"/>
</dbReference>
<dbReference type="GO" id="GO:0015276">
    <property type="term" value="F:ligand-gated monoatomic ion channel activity"/>
    <property type="evidence" value="ECO:0007669"/>
    <property type="project" value="InterPro"/>
</dbReference>
<evidence type="ECO:0000256" key="3">
    <source>
        <dbReference type="ARBA" id="ARBA00022729"/>
    </source>
</evidence>
<gene>
    <name evidence="8" type="ORF">AWB64_05092</name>
</gene>
<dbReference type="CDD" id="cd01004">
    <property type="entry name" value="PBP2_MidA_like"/>
    <property type="match status" value="1"/>
</dbReference>
<evidence type="ECO:0000256" key="4">
    <source>
        <dbReference type="RuleBase" id="RU003744"/>
    </source>
</evidence>
<dbReference type="InterPro" id="IPR018313">
    <property type="entry name" value="SBP_3_CS"/>
</dbReference>
<evidence type="ECO:0000256" key="1">
    <source>
        <dbReference type="ARBA" id="ARBA00004196"/>
    </source>
</evidence>
<evidence type="ECO:0000313" key="9">
    <source>
        <dbReference type="Proteomes" id="UP000054893"/>
    </source>
</evidence>
<feature type="domain" description="Ionotropic glutamate receptor C-terminal" evidence="7">
    <location>
        <begin position="37"/>
        <end position="265"/>
    </location>
</feature>
<dbReference type="SMART" id="SM00062">
    <property type="entry name" value="PBPb"/>
    <property type="match status" value="1"/>
</dbReference>
<dbReference type="PANTHER" id="PTHR35936:SF17">
    <property type="entry name" value="ARGININE-BINDING EXTRACELLULAR PROTEIN ARTP"/>
    <property type="match status" value="1"/>
</dbReference>
<evidence type="ECO:0000256" key="5">
    <source>
        <dbReference type="SAM" id="SignalP"/>
    </source>
</evidence>
<dbReference type="RefSeq" id="WP_060858131.1">
    <property type="nucleotide sequence ID" value="NZ_FCOC02000021.1"/>
</dbReference>
<feature type="chain" id="PRO_5007810602" evidence="5">
    <location>
        <begin position="27"/>
        <end position="273"/>
    </location>
</feature>
<dbReference type="EMBL" id="FCOC02000021">
    <property type="protein sequence ID" value="SAL48436.1"/>
    <property type="molecule type" value="Genomic_DNA"/>
</dbReference>
<name>A0A158HVV2_CABSO</name>
<dbReference type="Pfam" id="PF00497">
    <property type="entry name" value="SBP_bac_3"/>
    <property type="match status" value="1"/>
</dbReference>
<dbReference type="PROSITE" id="PS01039">
    <property type="entry name" value="SBP_BACTERIAL_3"/>
    <property type="match status" value="1"/>
</dbReference>